<keyword evidence="9" id="KW-1003">Cell membrane</keyword>
<evidence type="ECO:0000256" key="2">
    <source>
        <dbReference type="ARBA" id="ARBA00009749"/>
    </source>
</evidence>
<comment type="caution">
    <text evidence="11">The sequence shown here is derived from an EMBL/GenBank/DDBJ whole genome shotgun (WGS) entry which is preliminary data.</text>
</comment>
<dbReference type="InterPro" id="IPR006668">
    <property type="entry name" value="Mg_transptr_MgtE_intracell_dom"/>
</dbReference>
<dbReference type="InterPro" id="IPR046342">
    <property type="entry name" value="CBS_dom_sf"/>
</dbReference>
<dbReference type="SUPFAM" id="SSF158791">
    <property type="entry name" value="MgtE N-terminal domain-like"/>
    <property type="match status" value="1"/>
</dbReference>
<feature type="domain" description="CBS" evidence="10">
    <location>
        <begin position="190"/>
        <end position="246"/>
    </location>
</feature>
<evidence type="ECO:0000256" key="4">
    <source>
        <dbReference type="ARBA" id="ARBA00022692"/>
    </source>
</evidence>
<feature type="transmembrane region" description="Helical" evidence="9">
    <location>
        <begin position="348"/>
        <end position="370"/>
    </location>
</feature>
<evidence type="ECO:0000256" key="1">
    <source>
        <dbReference type="ARBA" id="ARBA00004141"/>
    </source>
</evidence>
<dbReference type="Pfam" id="PF00571">
    <property type="entry name" value="CBS"/>
    <property type="match status" value="2"/>
</dbReference>
<dbReference type="SUPFAM" id="SSF161093">
    <property type="entry name" value="MgtE membrane domain-like"/>
    <property type="match status" value="1"/>
</dbReference>
<dbReference type="SUPFAM" id="SSF54631">
    <property type="entry name" value="CBS-domain pair"/>
    <property type="match status" value="1"/>
</dbReference>
<keyword evidence="5 9" id="KW-0460">Magnesium</keyword>
<dbReference type="InterPro" id="IPR036739">
    <property type="entry name" value="SLC41_membr_dom_sf"/>
</dbReference>
<accession>A0A9X3D4G8</accession>
<keyword evidence="3 9" id="KW-0813">Transport</keyword>
<dbReference type="SMART" id="SM00116">
    <property type="entry name" value="CBS"/>
    <property type="match status" value="2"/>
</dbReference>
<dbReference type="GO" id="GO:0015095">
    <property type="term" value="F:magnesium ion transmembrane transporter activity"/>
    <property type="evidence" value="ECO:0007669"/>
    <property type="project" value="UniProtKB-UniRule"/>
</dbReference>
<dbReference type="Gene3D" id="1.25.60.10">
    <property type="entry name" value="MgtE N-terminal domain-like"/>
    <property type="match status" value="1"/>
</dbReference>
<feature type="transmembrane region" description="Helical" evidence="9">
    <location>
        <begin position="274"/>
        <end position="294"/>
    </location>
</feature>
<dbReference type="Proteomes" id="UP001143347">
    <property type="component" value="Unassembled WGS sequence"/>
</dbReference>
<dbReference type="InterPro" id="IPR006669">
    <property type="entry name" value="MgtE_transporter"/>
</dbReference>
<dbReference type="EMBL" id="JAPKFM010000004">
    <property type="protein sequence ID" value="MCX2963586.1"/>
    <property type="molecule type" value="Genomic_DNA"/>
</dbReference>
<sequence length="437" mass="46628">MGHLVRAGDLPAVAADLQAMPSDDVAALIEQLPRRHRGVTFRLLGKEAANAVFDALPPPFQRGLVEELGTAEVASAFRELDPDDRAELLDELPASVAKALVRGLSPGEREITGIVLGYPRGSVGRRMSPEFVHAYPDETVAQALDRIRTNGRDAETIYAVPVVDRGRRLCGMLSLRDLLLADPESQPGEHMSEPIYAHALDDAEPASFRCVERGILAMPVVDSENRLVGVLTIDDAVDVVEQARDVDEARSGARERLEEPYLVSSILSITRARIVWLFVLAVSAILTVNVLEIFEGTLEQEVALALFIPLLTGIGGNTGSQAATTITRALAVHELAPRDVLRVAGKEIRVGVTLGTFLGTVGFAVAAAVYGLDIGIVIGTTILAICALAATVGGIMPLIARICRVDPAVFSTPFISTFCDATGLIIYFTIAKSVLGI</sequence>
<keyword evidence="4 9" id="KW-0812">Transmembrane</keyword>
<dbReference type="AlphaFoldDB" id="A0A9X3D4G8"/>
<dbReference type="GO" id="GO:0046872">
    <property type="term" value="F:metal ion binding"/>
    <property type="evidence" value="ECO:0007669"/>
    <property type="project" value="UniProtKB-KW"/>
</dbReference>
<dbReference type="InterPro" id="IPR000644">
    <property type="entry name" value="CBS_dom"/>
</dbReference>
<evidence type="ECO:0000259" key="10">
    <source>
        <dbReference type="PROSITE" id="PS51371"/>
    </source>
</evidence>
<comment type="similarity">
    <text evidence="2 9">Belongs to the SLC41A transporter family.</text>
</comment>
<comment type="function">
    <text evidence="9">Acts as a magnesium transporter.</text>
</comment>
<evidence type="ECO:0000256" key="9">
    <source>
        <dbReference type="RuleBase" id="RU362011"/>
    </source>
</evidence>
<evidence type="ECO:0000313" key="11">
    <source>
        <dbReference type="EMBL" id="MCX2963586.1"/>
    </source>
</evidence>
<comment type="subunit">
    <text evidence="9">Homodimer.</text>
</comment>
<evidence type="ECO:0000256" key="5">
    <source>
        <dbReference type="ARBA" id="ARBA00022842"/>
    </source>
</evidence>
<dbReference type="SMART" id="SM00924">
    <property type="entry name" value="MgtE_N"/>
    <property type="match status" value="1"/>
</dbReference>
<evidence type="ECO:0000256" key="6">
    <source>
        <dbReference type="ARBA" id="ARBA00022989"/>
    </source>
</evidence>
<evidence type="ECO:0000313" key="12">
    <source>
        <dbReference type="Proteomes" id="UP001143347"/>
    </source>
</evidence>
<dbReference type="CDD" id="cd04606">
    <property type="entry name" value="CBS_pair_Mg_transporter"/>
    <property type="match status" value="1"/>
</dbReference>
<keyword evidence="6 9" id="KW-1133">Transmembrane helix</keyword>
<dbReference type="PANTHER" id="PTHR43773">
    <property type="entry name" value="MAGNESIUM TRANSPORTER MGTE"/>
    <property type="match status" value="1"/>
</dbReference>
<name>A0A9X3D4G8_9ACTN</name>
<proteinExistence type="inferred from homology"/>
<keyword evidence="9" id="KW-0479">Metal-binding</keyword>
<dbReference type="Pfam" id="PF01769">
    <property type="entry name" value="MgtE"/>
    <property type="match status" value="1"/>
</dbReference>
<comment type="caution">
    <text evidence="9">Lacks conserved residue(s) required for the propagation of feature annotation.</text>
</comment>
<dbReference type="PROSITE" id="PS51371">
    <property type="entry name" value="CBS"/>
    <property type="match status" value="2"/>
</dbReference>
<gene>
    <name evidence="11" type="primary">mgtE</name>
    <name evidence="11" type="ORF">OSB52_05700</name>
</gene>
<feature type="transmembrane region" description="Helical" evidence="9">
    <location>
        <begin position="376"/>
        <end position="396"/>
    </location>
</feature>
<evidence type="ECO:0000256" key="7">
    <source>
        <dbReference type="ARBA" id="ARBA00023136"/>
    </source>
</evidence>
<dbReference type="PANTHER" id="PTHR43773:SF1">
    <property type="entry name" value="MAGNESIUM TRANSPORTER MGTE"/>
    <property type="match status" value="1"/>
</dbReference>
<feature type="domain" description="CBS" evidence="10">
    <location>
        <begin position="127"/>
        <end position="188"/>
    </location>
</feature>
<dbReference type="GO" id="GO:0005886">
    <property type="term" value="C:plasma membrane"/>
    <property type="evidence" value="ECO:0007669"/>
    <property type="project" value="UniProtKB-SubCell"/>
</dbReference>
<evidence type="ECO:0000256" key="3">
    <source>
        <dbReference type="ARBA" id="ARBA00022448"/>
    </source>
</evidence>
<reference evidence="11" key="1">
    <citation type="submission" date="2022-10" db="EMBL/GenBank/DDBJ databases">
        <title>WGS of marine actinomycetes from Thailand.</title>
        <authorList>
            <person name="Thawai C."/>
        </authorList>
    </citation>
    <scope>NUCLEOTIDE SEQUENCE</scope>
    <source>
        <strain evidence="11">SW21</strain>
    </source>
</reference>
<feature type="transmembrane region" description="Helical" evidence="9">
    <location>
        <begin position="408"/>
        <end position="430"/>
    </location>
</feature>
<dbReference type="Pfam" id="PF03448">
    <property type="entry name" value="MgtE_N"/>
    <property type="match status" value="1"/>
</dbReference>
<keyword evidence="8" id="KW-0129">CBS domain</keyword>
<comment type="subcellular location">
    <subcellularLocation>
        <location evidence="9">Cell membrane</location>
        <topology evidence="9">Multi-pass membrane protein</topology>
    </subcellularLocation>
    <subcellularLocation>
        <location evidence="1">Membrane</location>
        <topology evidence="1">Multi-pass membrane protein</topology>
    </subcellularLocation>
</comment>
<dbReference type="InterPro" id="IPR006667">
    <property type="entry name" value="SLC41_membr_dom"/>
</dbReference>
<dbReference type="Gene3D" id="3.10.580.10">
    <property type="entry name" value="CBS-domain"/>
    <property type="match status" value="1"/>
</dbReference>
<keyword evidence="7 9" id="KW-0472">Membrane</keyword>
<protein>
    <recommendedName>
        <fullName evidence="9">Magnesium transporter MgtE</fullName>
    </recommendedName>
</protein>
<dbReference type="InterPro" id="IPR038076">
    <property type="entry name" value="MgtE_N_sf"/>
</dbReference>
<organism evidence="11 12">
    <name type="scientific">Gordonia aquimaris</name>
    <dbReference type="NCBI Taxonomy" id="2984863"/>
    <lineage>
        <taxon>Bacteria</taxon>
        <taxon>Bacillati</taxon>
        <taxon>Actinomycetota</taxon>
        <taxon>Actinomycetes</taxon>
        <taxon>Mycobacteriales</taxon>
        <taxon>Gordoniaceae</taxon>
        <taxon>Gordonia</taxon>
    </lineage>
</organism>
<evidence type="ECO:0000256" key="8">
    <source>
        <dbReference type="PROSITE-ProRule" id="PRU00703"/>
    </source>
</evidence>
<dbReference type="NCBIfam" id="TIGR00400">
    <property type="entry name" value="mgtE"/>
    <property type="match status" value="1"/>
</dbReference>
<keyword evidence="12" id="KW-1185">Reference proteome</keyword>
<dbReference type="Gene3D" id="1.10.357.20">
    <property type="entry name" value="SLC41 divalent cation transporters, integral membrane domain"/>
    <property type="match status" value="1"/>
</dbReference>